<dbReference type="PANTHER" id="PTHR47957">
    <property type="entry name" value="ATP-DEPENDENT HELICASE HRQ1"/>
    <property type="match status" value="1"/>
</dbReference>
<feature type="region of interest" description="Disordered" evidence="3">
    <location>
        <begin position="933"/>
        <end position="962"/>
    </location>
</feature>
<dbReference type="SUPFAM" id="SSF46785">
    <property type="entry name" value="Winged helix' DNA-binding domain"/>
    <property type="match status" value="1"/>
</dbReference>
<dbReference type="InterPro" id="IPR055227">
    <property type="entry name" value="HRQ1_WHD"/>
</dbReference>
<evidence type="ECO:0000259" key="4">
    <source>
        <dbReference type="PROSITE" id="PS51192"/>
    </source>
</evidence>
<dbReference type="GO" id="GO:0043138">
    <property type="term" value="F:3'-5' DNA helicase activity"/>
    <property type="evidence" value="ECO:0007669"/>
    <property type="project" value="TreeGrafter"/>
</dbReference>
<dbReference type="PROSITE" id="PS51194">
    <property type="entry name" value="HELICASE_CTER"/>
    <property type="match status" value="1"/>
</dbReference>
<dbReference type="GO" id="GO:0036297">
    <property type="term" value="P:interstrand cross-link repair"/>
    <property type="evidence" value="ECO:0007669"/>
    <property type="project" value="TreeGrafter"/>
</dbReference>
<evidence type="ECO:0000313" key="7">
    <source>
        <dbReference type="Proteomes" id="UP001212152"/>
    </source>
</evidence>
<comment type="caution">
    <text evidence="6">The sequence shown here is derived from an EMBL/GenBank/DDBJ whole genome shotgun (WGS) entry which is preliminary data.</text>
</comment>
<evidence type="ECO:0000256" key="1">
    <source>
        <dbReference type="ARBA" id="ARBA00022741"/>
    </source>
</evidence>
<proteinExistence type="predicted"/>
<dbReference type="Pfam" id="PF08839">
    <property type="entry name" value="CDT1"/>
    <property type="match status" value="1"/>
</dbReference>
<dbReference type="Pfam" id="PF22982">
    <property type="entry name" value="WHD_HRQ1"/>
    <property type="match status" value="1"/>
</dbReference>
<evidence type="ECO:0000313" key="6">
    <source>
        <dbReference type="EMBL" id="KAJ3182625.1"/>
    </source>
</evidence>
<dbReference type="InterPro" id="IPR036390">
    <property type="entry name" value="WH_DNA-bd_sf"/>
</dbReference>
<keyword evidence="7" id="KW-1185">Reference proteome</keyword>
<organism evidence="6 7">
    <name type="scientific">Geranomyces variabilis</name>
    <dbReference type="NCBI Taxonomy" id="109894"/>
    <lineage>
        <taxon>Eukaryota</taxon>
        <taxon>Fungi</taxon>
        <taxon>Fungi incertae sedis</taxon>
        <taxon>Chytridiomycota</taxon>
        <taxon>Chytridiomycota incertae sedis</taxon>
        <taxon>Chytridiomycetes</taxon>
        <taxon>Spizellomycetales</taxon>
        <taxon>Powellomycetaceae</taxon>
        <taxon>Geranomyces</taxon>
    </lineage>
</organism>
<reference evidence="6" key="1">
    <citation type="submission" date="2020-05" db="EMBL/GenBank/DDBJ databases">
        <title>Phylogenomic resolution of chytrid fungi.</title>
        <authorList>
            <person name="Stajich J.E."/>
            <person name="Amses K."/>
            <person name="Simmons R."/>
            <person name="Seto K."/>
            <person name="Myers J."/>
            <person name="Bonds A."/>
            <person name="Quandt C.A."/>
            <person name="Barry K."/>
            <person name="Liu P."/>
            <person name="Grigoriev I."/>
            <person name="Longcore J.E."/>
            <person name="James T.Y."/>
        </authorList>
    </citation>
    <scope>NUCLEOTIDE SEQUENCE</scope>
    <source>
        <strain evidence="6">JEL0379</strain>
    </source>
</reference>
<feature type="compositionally biased region" description="Low complexity" evidence="3">
    <location>
        <begin position="58"/>
        <end position="69"/>
    </location>
</feature>
<dbReference type="GO" id="GO:0003676">
    <property type="term" value="F:nucleic acid binding"/>
    <property type="evidence" value="ECO:0007669"/>
    <property type="project" value="InterPro"/>
</dbReference>
<dbReference type="EMBL" id="JADGJQ010000008">
    <property type="protein sequence ID" value="KAJ3182625.1"/>
    <property type="molecule type" value="Genomic_DNA"/>
</dbReference>
<dbReference type="Proteomes" id="UP001212152">
    <property type="component" value="Unassembled WGS sequence"/>
</dbReference>
<accession>A0AAD5TPI9</accession>
<keyword evidence="1" id="KW-0547">Nucleotide-binding</keyword>
<keyword evidence="2" id="KW-0067">ATP-binding</keyword>
<dbReference type="InterPro" id="IPR001650">
    <property type="entry name" value="Helicase_C-like"/>
</dbReference>
<feature type="domain" description="Helicase C-terminal" evidence="5">
    <location>
        <begin position="617"/>
        <end position="774"/>
    </location>
</feature>
<dbReference type="SMART" id="SM00490">
    <property type="entry name" value="HELICc"/>
    <property type="match status" value="1"/>
</dbReference>
<dbReference type="GO" id="GO:0005634">
    <property type="term" value="C:nucleus"/>
    <property type="evidence" value="ECO:0007669"/>
    <property type="project" value="TreeGrafter"/>
</dbReference>
<dbReference type="Pfam" id="PF00271">
    <property type="entry name" value="Helicase_C"/>
    <property type="match status" value="1"/>
</dbReference>
<dbReference type="InterPro" id="IPR014001">
    <property type="entry name" value="Helicase_ATP-bd"/>
</dbReference>
<dbReference type="AlphaFoldDB" id="A0AAD5TPI9"/>
<name>A0AAD5TPI9_9FUNG</name>
<dbReference type="Gene3D" id="3.40.50.300">
    <property type="entry name" value="P-loop containing nucleotide triphosphate hydrolases"/>
    <property type="match status" value="2"/>
</dbReference>
<feature type="domain" description="Helicase ATP-binding" evidence="4">
    <location>
        <begin position="394"/>
        <end position="579"/>
    </location>
</feature>
<dbReference type="CDD" id="cd18797">
    <property type="entry name" value="SF2_C_Hrq"/>
    <property type="match status" value="1"/>
</dbReference>
<dbReference type="GO" id="GO:0005524">
    <property type="term" value="F:ATP binding"/>
    <property type="evidence" value="ECO:0007669"/>
    <property type="project" value="UniProtKB-KW"/>
</dbReference>
<feature type="compositionally biased region" description="Polar residues" evidence="3">
    <location>
        <begin position="28"/>
        <end position="46"/>
    </location>
</feature>
<dbReference type="GO" id="GO:0006289">
    <property type="term" value="P:nucleotide-excision repair"/>
    <property type="evidence" value="ECO:0007669"/>
    <property type="project" value="TreeGrafter"/>
</dbReference>
<dbReference type="CDD" id="cd17923">
    <property type="entry name" value="DEXHc_Hrq1-like"/>
    <property type="match status" value="1"/>
</dbReference>
<evidence type="ECO:0000259" key="5">
    <source>
        <dbReference type="PROSITE" id="PS51194"/>
    </source>
</evidence>
<evidence type="ECO:0000256" key="2">
    <source>
        <dbReference type="ARBA" id="ARBA00022840"/>
    </source>
</evidence>
<dbReference type="SUPFAM" id="SSF52540">
    <property type="entry name" value="P-loop containing nucleoside triphosphate hydrolases"/>
    <property type="match status" value="1"/>
</dbReference>
<evidence type="ECO:0008006" key="8">
    <source>
        <dbReference type="Google" id="ProtNLM"/>
    </source>
</evidence>
<sequence length="1191" mass="132006">MVDTAGFPIKKKQKKAKVPSAHQLLADPTQSSAPASGPPTFTSLKTQGGLKNHLRRCPAAPAQSAAASEEIADDQAGEESTPPQDPSARPLKRSRSRSSSVKPKVKKQEAPEVPLPTDFPPFFIALERQFRCLNTVHSFCQVQRQVVCTLQGIRRSVQSLSGAKLTLADLGAMRAVAPSLITLYWTEQIDLREATVREMLDPVDAENNAHVLVIEFRDARPVQVMGKQRSAGPEFDERTWQPLSLTESIGAAPKSNAIPAIVERRNRNFREFLLNYIAEAAVAQEDAVQKVREHALMAVPSQPGKLWAEDGEGSGEQRLDPLPDRPADLVELIAKLRQEVWYSDQMPGAAIRIAPARPPTSAPPSAVPLSEDLACAIRTACGIESLYTHQAEAISALEQGHNVIVSTATSSGKSLIYQLPVLRALETDSQTRAMFIFPTKALAQDQKRALMAILVCTNALRSVHVDTYDGDTALAGDDRAYVRENASVIFTNPDMVHLSILPGHKQWSHWLQNLRFVIVDELHYYCGAFASHCAMIMRRLRRVCHLLGNDNVKFISCSATVASPRKNMSDFFGIPPETVRVVDVDGAPTGRKLHAIWNSSFKDARRPSQGRASPIEDAVRLIAFLMDHGVRVICFAKVRQMCEILIKELQFYLREKHPHLVPRATSYRGGYTREDRREIEGQMFRGELLCIIATNALELGVDIGSLDVVVHLGFPFNHTSYRQQSGRAGRRERDSMSVLVCDGDNPLDQHYAVNPSELWDTPIEPTTVELENELILDAHLQCAAFEWPIDLSRDAVFLLRNDGDDKGAVDACGKFLRYDQNHRVYFAHAKWTSHPSRAIPIRSIDDDHYRVVDVTTRKTIEEIEAHRVPFTLYEGSIFLHQGSAYLVFEVSAEHKSAKVRPSLADYITRPRDYTDIDPVKTTATLHLTSAHAMDATKSQPLATDSKEPLPPATDSKDPWPHTGRVGRAPAALCVNFGTLRLKTVVFGYFKINPRTKQRLAAVDGLENPPVIKHRTGIWADVPERAVDQLRALSHDVASSVHAASHAVLSLLPANKSAVAADLRAECRHPAATRRRPARIIVYDAHSGSSSAGKREESAGVLGKAFETFGDVRGNDIKSPPLQAVFLLNHLAPSDRNSHRNVCRNEETYVLLENMALFERRSAAWFNADRCLGLGNVNGGACDDRKRHREKN</sequence>
<feature type="region of interest" description="Disordered" evidence="3">
    <location>
        <begin position="1"/>
        <end position="113"/>
    </location>
</feature>
<dbReference type="InterPro" id="IPR027417">
    <property type="entry name" value="P-loop_NTPase"/>
</dbReference>
<evidence type="ECO:0000256" key="3">
    <source>
        <dbReference type="SAM" id="MobiDB-lite"/>
    </source>
</evidence>
<protein>
    <recommendedName>
        <fullName evidence="8">P-loop containing nucleoside triphosphate hydrolase protein</fullName>
    </recommendedName>
</protein>
<dbReference type="InterPro" id="IPR011545">
    <property type="entry name" value="DEAD/DEAH_box_helicase_dom"/>
</dbReference>
<gene>
    <name evidence="6" type="ORF">HDU87_007963</name>
</gene>
<dbReference type="InterPro" id="IPR014939">
    <property type="entry name" value="CDT1_Gemini-bd-like"/>
</dbReference>
<dbReference type="PANTHER" id="PTHR47957:SF3">
    <property type="entry name" value="ATP-DEPENDENT HELICASE HRQ1"/>
    <property type="match status" value="1"/>
</dbReference>
<dbReference type="PROSITE" id="PS51192">
    <property type="entry name" value="HELICASE_ATP_BIND_1"/>
    <property type="match status" value="1"/>
</dbReference>
<dbReference type="SMART" id="SM00487">
    <property type="entry name" value="DEXDc"/>
    <property type="match status" value="1"/>
</dbReference>
<feature type="region of interest" description="Disordered" evidence="3">
    <location>
        <begin position="304"/>
        <end position="323"/>
    </location>
</feature>
<dbReference type="Pfam" id="PF00270">
    <property type="entry name" value="DEAD"/>
    <property type="match status" value="1"/>
</dbReference>